<evidence type="ECO:0000256" key="3">
    <source>
        <dbReference type="ARBA" id="ARBA00022723"/>
    </source>
</evidence>
<dbReference type="PANTHER" id="PTHR45953">
    <property type="entry name" value="IDURONATE 2-SULFATASE"/>
    <property type="match status" value="1"/>
</dbReference>
<dbReference type="InterPro" id="IPR035874">
    <property type="entry name" value="IDS"/>
</dbReference>
<keyword evidence="4 7" id="KW-0732">Signal</keyword>
<evidence type="ECO:0000256" key="5">
    <source>
        <dbReference type="ARBA" id="ARBA00022801"/>
    </source>
</evidence>
<dbReference type="InterPro" id="IPR000917">
    <property type="entry name" value="Sulfatase_N"/>
</dbReference>
<dbReference type="PROSITE" id="PS00523">
    <property type="entry name" value="SULFATASE_1"/>
    <property type="match status" value="1"/>
</dbReference>
<feature type="chain" id="PRO_5041323204" evidence="7">
    <location>
        <begin position="32"/>
        <end position="560"/>
    </location>
</feature>
<keyword evidence="5" id="KW-0378">Hydrolase</keyword>
<feature type="domain" description="Sulfatase N-terminal" evidence="8">
    <location>
        <begin position="51"/>
        <end position="461"/>
    </location>
</feature>
<protein>
    <submittedName>
        <fullName evidence="9">Sulfatase</fullName>
    </submittedName>
</protein>
<keyword evidence="10" id="KW-1185">Reference proteome</keyword>
<dbReference type="InterPro" id="IPR017850">
    <property type="entry name" value="Alkaline_phosphatase_core_sf"/>
</dbReference>
<dbReference type="CDD" id="cd16030">
    <property type="entry name" value="iduronate-2-sulfatase"/>
    <property type="match status" value="1"/>
</dbReference>
<evidence type="ECO:0000256" key="2">
    <source>
        <dbReference type="ARBA" id="ARBA00008779"/>
    </source>
</evidence>
<organism evidence="9 10">
    <name type="scientific">Echinimonas agarilytica</name>
    <dbReference type="NCBI Taxonomy" id="1215918"/>
    <lineage>
        <taxon>Bacteria</taxon>
        <taxon>Pseudomonadati</taxon>
        <taxon>Pseudomonadota</taxon>
        <taxon>Gammaproteobacteria</taxon>
        <taxon>Alteromonadales</taxon>
        <taxon>Echinimonadaceae</taxon>
        <taxon>Echinimonas</taxon>
    </lineage>
</organism>
<reference evidence="9 10" key="1">
    <citation type="journal article" date="2013" name="Antonie Van Leeuwenhoek">
        <title>Echinimonas agarilytica gen. nov., sp. nov., a new gammaproteobacterium isolated from the sea urchin Strongylocentrotus intermedius.</title>
        <authorList>
            <person name="Nedashkovskaya O.I."/>
            <person name="Stenkova A.M."/>
            <person name="Zhukova N.V."/>
            <person name="Van Trappen S."/>
            <person name="Lee J.S."/>
            <person name="Kim S.B."/>
        </authorList>
    </citation>
    <scope>NUCLEOTIDE SEQUENCE [LARGE SCALE GENOMIC DNA]</scope>
    <source>
        <strain evidence="9 10">KMM 6351</strain>
    </source>
</reference>
<gene>
    <name evidence="9" type="ORF">NAF29_17190</name>
</gene>
<evidence type="ECO:0000256" key="1">
    <source>
        <dbReference type="ARBA" id="ARBA00001913"/>
    </source>
</evidence>
<dbReference type="EMBL" id="JAMQGP010000010">
    <property type="protein sequence ID" value="MCM2681386.1"/>
    <property type="molecule type" value="Genomic_DNA"/>
</dbReference>
<comment type="caution">
    <text evidence="9">The sequence shown here is derived from an EMBL/GenBank/DDBJ whole genome shotgun (WGS) entry which is preliminary data.</text>
</comment>
<dbReference type="GO" id="GO:0004423">
    <property type="term" value="F:iduronate-2-sulfatase activity"/>
    <property type="evidence" value="ECO:0007669"/>
    <property type="project" value="InterPro"/>
</dbReference>
<comment type="cofactor">
    <cofactor evidence="1">
        <name>Ca(2+)</name>
        <dbReference type="ChEBI" id="CHEBI:29108"/>
    </cofactor>
</comment>
<comment type="similarity">
    <text evidence="2">Belongs to the sulfatase family.</text>
</comment>
<keyword evidence="6" id="KW-0106">Calcium</keyword>
<sequence>MPQSIFQATMKACALIPAILLTASCTEPSNATPTEAKPAPENAPMVQRDKPNIVFIAVDDLNVYNTVLGNETDSFLRKVYPNPEVRDSVLERLTPNLNRLAEQSLTFNRAYSAAPLCGPSRTALMTGVPPHQSHYYAHEKHFRGHPSLTNATTLPQYLKSQGYFTTGAGKVFHKGRSYLDRGYFSDWPDQIYSWNHWVEVHSGTGINGKSDTPASETVSKYWPAPEAANKQFTRFGVTTVPRTRSNDYVNARFGAELITQGTAKLTNVRGDVETVTLPKTQPWFVAIGLFAPHLPWVVEQEYHDLFPTNEMAIDRELLNWVHESIQDLSPTGLKIASQSKFVDIIAHGKQLEGDEGELNAWREAFQSYLATVAYSDRNIGELVDAIARNSEKDNTVVVLWADHGYHIGDKNREAKTTLWEGANHTNLIVLDPRKANTTKGLRTQATVSLQDLYPTIVSMAGLPRPQGIYGYDLTPILDSPDAQWEPPVLNTHLRDNHALRTDQYRYIRFANGDQELYDMIEDPHEFTNLARNPAYAETLKTFNQQLDQVLQMTPDDYASH</sequence>
<evidence type="ECO:0000259" key="8">
    <source>
        <dbReference type="Pfam" id="PF00884"/>
    </source>
</evidence>
<dbReference type="GO" id="GO:0005737">
    <property type="term" value="C:cytoplasm"/>
    <property type="evidence" value="ECO:0007669"/>
    <property type="project" value="TreeGrafter"/>
</dbReference>
<dbReference type="RefSeq" id="WP_251262867.1">
    <property type="nucleotide sequence ID" value="NZ_JAMQGP010000010.1"/>
</dbReference>
<dbReference type="Proteomes" id="UP001165393">
    <property type="component" value="Unassembled WGS sequence"/>
</dbReference>
<dbReference type="GO" id="GO:0046872">
    <property type="term" value="F:metal ion binding"/>
    <property type="evidence" value="ECO:0007669"/>
    <property type="project" value="UniProtKB-KW"/>
</dbReference>
<evidence type="ECO:0000256" key="7">
    <source>
        <dbReference type="SAM" id="SignalP"/>
    </source>
</evidence>
<evidence type="ECO:0000256" key="6">
    <source>
        <dbReference type="ARBA" id="ARBA00022837"/>
    </source>
</evidence>
<dbReference type="PROSITE" id="PS00149">
    <property type="entry name" value="SULFATASE_2"/>
    <property type="match status" value="1"/>
</dbReference>
<dbReference type="SUPFAM" id="SSF53649">
    <property type="entry name" value="Alkaline phosphatase-like"/>
    <property type="match status" value="1"/>
</dbReference>
<evidence type="ECO:0000313" key="9">
    <source>
        <dbReference type="EMBL" id="MCM2681386.1"/>
    </source>
</evidence>
<proteinExistence type="inferred from homology"/>
<keyword evidence="3" id="KW-0479">Metal-binding</keyword>
<dbReference type="PANTHER" id="PTHR45953:SF1">
    <property type="entry name" value="IDURONATE 2-SULFATASE"/>
    <property type="match status" value="1"/>
</dbReference>
<dbReference type="InterPro" id="IPR024607">
    <property type="entry name" value="Sulfatase_CS"/>
</dbReference>
<accession>A0AA42BAI4</accession>
<evidence type="ECO:0000256" key="4">
    <source>
        <dbReference type="ARBA" id="ARBA00022729"/>
    </source>
</evidence>
<dbReference type="AlphaFoldDB" id="A0AA42BAI4"/>
<feature type="signal peptide" evidence="7">
    <location>
        <begin position="1"/>
        <end position="31"/>
    </location>
</feature>
<dbReference type="Pfam" id="PF00884">
    <property type="entry name" value="Sulfatase"/>
    <property type="match status" value="1"/>
</dbReference>
<name>A0AA42BAI4_9GAMM</name>
<evidence type="ECO:0000313" key="10">
    <source>
        <dbReference type="Proteomes" id="UP001165393"/>
    </source>
</evidence>
<dbReference type="Gene3D" id="3.40.720.10">
    <property type="entry name" value="Alkaline Phosphatase, subunit A"/>
    <property type="match status" value="1"/>
</dbReference>